<accession>A0AAV7JC67</accession>
<dbReference type="AlphaFoldDB" id="A0AAV7JC67"/>
<keyword evidence="3" id="KW-1185">Reference proteome</keyword>
<protein>
    <submittedName>
        <fullName evidence="2">Uncharacterized protein</fullName>
    </submittedName>
</protein>
<gene>
    <name evidence="2" type="ORF">LOD99_9283</name>
</gene>
<reference evidence="2 3" key="1">
    <citation type="journal article" date="2023" name="BMC Biol.">
        <title>The compact genome of the sponge Oopsacas minuta (Hexactinellida) is lacking key metazoan core genes.</title>
        <authorList>
            <person name="Santini S."/>
            <person name="Schenkelaars Q."/>
            <person name="Jourda C."/>
            <person name="Duchesne M."/>
            <person name="Belahbib H."/>
            <person name="Rocher C."/>
            <person name="Selva M."/>
            <person name="Riesgo A."/>
            <person name="Vervoort M."/>
            <person name="Leys S.P."/>
            <person name="Kodjabachian L."/>
            <person name="Le Bivic A."/>
            <person name="Borchiellini C."/>
            <person name="Claverie J.M."/>
            <person name="Renard E."/>
        </authorList>
    </citation>
    <scope>NUCLEOTIDE SEQUENCE [LARGE SCALE GENOMIC DNA]</scope>
    <source>
        <strain evidence="2">SPO-2</strain>
    </source>
</reference>
<dbReference type="Proteomes" id="UP001165289">
    <property type="component" value="Unassembled WGS sequence"/>
</dbReference>
<comment type="caution">
    <text evidence="2">The sequence shown here is derived from an EMBL/GenBank/DDBJ whole genome shotgun (WGS) entry which is preliminary data.</text>
</comment>
<evidence type="ECO:0000313" key="3">
    <source>
        <dbReference type="Proteomes" id="UP001165289"/>
    </source>
</evidence>
<feature type="compositionally biased region" description="Basic and acidic residues" evidence="1">
    <location>
        <begin position="19"/>
        <end position="31"/>
    </location>
</feature>
<dbReference type="EMBL" id="JAKMXF010000356">
    <property type="protein sequence ID" value="KAI6646331.1"/>
    <property type="molecule type" value="Genomic_DNA"/>
</dbReference>
<sequence length="252" mass="28488">MASKVDKDLQILTPQEGLANKEEEVKSKEETTQPLTEGVRLKECSLNSDTNYVREALTRFLPNHTVDTFELPEANSLGDPVVMQVLRIGTVRITPDPFGVYLAYGTPQTRYTLYRATNNANPFEKKYLYQWETRRRTLVTSPFHEPIPTQGSRVPCATSDITDALMDKHPIEAIVKVLGTIKSNRMAINNGLDGPDFSWRQSGPDFNFTVSVPDYKSLWEDINESRLGAQPKPGIRLTGYENNKLRLKLVDV</sequence>
<name>A0AAV7JC67_9METZ</name>
<proteinExistence type="predicted"/>
<feature type="region of interest" description="Disordered" evidence="1">
    <location>
        <begin position="1"/>
        <end position="34"/>
    </location>
</feature>
<organism evidence="2 3">
    <name type="scientific">Oopsacas minuta</name>
    <dbReference type="NCBI Taxonomy" id="111878"/>
    <lineage>
        <taxon>Eukaryota</taxon>
        <taxon>Metazoa</taxon>
        <taxon>Porifera</taxon>
        <taxon>Hexactinellida</taxon>
        <taxon>Hexasterophora</taxon>
        <taxon>Lyssacinosida</taxon>
        <taxon>Leucopsacidae</taxon>
        <taxon>Oopsacas</taxon>
    </lineage>
</organism>
<evidence type="ECO:0000256" key="1">
    <source>
        <dbReference type="SAM" id="MobiDB-lite"/>
    </source>
</evidence>
<evidence type="ECO:0000313" key="2">
    <source>
        <dbReference type="EMBL" id="KAI6646331.1"/>
    </source>
</evidence>